<dbReference type="SMART" id="SM00181">
    <property type="entry name" value="EGF"/>
    <property type="match status" value="2"/>
</dbReference>
<dbReference type="Proteomes" id="UP000289886">
    <property type="component" value="Unassembled WGS sequence"/>
</dbReference>
<dbReference type="Pfam" id="PF23283">
    <property type="entry name" value="D8C_UMOD"/>
    <property type="match status" value="1"/>
</dbReference>
<dbReference type="GO" id="GO:0005509">
    <property type="term" value="F:calcium ion binding"/>
    <property type="evidence" value="ECO:0007669"/>
    <property type="project" value="InterPro"/>
</dbReference>
<dbReference type="SMART" id="SM00179">
    <property type="entry name" value="EGF_CA"/>
    <property type="match status" value="2"/>
</dbReference>
<dbReference type="InterPro" id="IPR055356">
    <property type="entry name" value="ZP-N"/>
</dbReference>
<dbReference type="SUPFAM" id="SSF57196">
    <property type="entry name" value="EGF/Laminin"/>
    <property type="match status" value="2"/>
</dbReference>
<keyword evidence="2 7" id="KW-0732">Signal</keyword>
<dbReference type="InterPro" id="IPR042235">
    <property type="entry name" value="ZP-C_dom"/>
</dbReference>
<dbReference type="FunFam" id="2.10.25.10:FF:000240">
    <property type="entry name" value="Vitamin K-dependent protein S"/>
    <property type="match status" value="1"/>
</dbReference>
<dbReference type="Pfam" id="PF23344">
    <property type="entry name" value="ZP-N"/>
    <property type="match status" value="1"/>
</dbReference>
<evidence type="ECO:0000256" key="2">
    <source>
        <dbReference type="ARBA" id="ARBA00022729"/>
    </source>
</evidence>
<dbReference type="InterPro" id="IPR057774">
    <property type="entry name" value="D8C_UMOD/GP2/OIT3-like"/>
</dbReference>
<keyword evidence="10" id="KW-1185">Reference proteome</keyword>
<feature type="region of interest" description="Disordered" evidence="6">
    <location>
        <begin position="31"/>
        <end position="50"/>
    </location>
</feature>
<dbReference type="InterPro" id="IPR001881">
    <property type="entry name" value="EGF-like_Ca-bd_dom"/>
</dbReference>
<dbReference type="InterPro" id="IPR000742">
    <property type="entry name" value="EGF"/>
</dbReference>
<keyword evidence="3" id="KW-0677">Repeat</keyword>
<dbReference type="Gene3D" id="2.10.25.10">
    <property type="entry name" value="Laminin"/>
    <property type="match status" value="2"/>
</dbReference>
<protein>
    <submittedName>
        <fullName evidence="9">Oncoprotein-induced transcript 3 protein</fullName>
    </submittedName>
</protein>
<dbReference type="Gene3D" id="2.60.40.3210">
    <property type="entry name" value="Zona pellucida, ZP-N domain"/>
    <property type="match status" value="1"/>
</dbReference>
<name>A0A444U745_ACIRT</name>
<sequence>MAATASRSLLVLSRSAAALSVGFPALGVTRHRHHQHHRTTAQDEQETPDTPQINLHCSAGLYSETQCHCSCTEQDYPALASVSTVVPQYCEEMASLIPPPSLQSGGVCLCVCGVQCCVVSSEHKQLSHNRVVALIPGAYCYPWCAMRVWQSQRLLSSTALPPEEVSVVYQNGLPVISVSLPSRRERCQFTLKPISDSVGVFLQQLQAEDRGIDRVAIYSAGESVQLPGHASDKRGALLGMLRENNERMLGRACPVGDEGDQGSKSQESIPGFLLSFDNNKPPPPPGQGLKPTHLSRDQRQREPSSVEKSPTDRPALTDSKMFFNLLIFTLIQEIHPLQAVVLDPCSAYISLNEPWRNTEHHINNSVGTPMCDSHVNGEWYRFTGMAGDAMPTFCISENHCGTHAPVWMNGSHPSEADGIVQVQACASFNDNCCLWNTTVDVKACPGGYYVYRLPKPSICFHVYCGHVNECEQDNGGCAEICVNLKGSYRCQCGIGRILGPDGKTCDEIEGCHNNNGGCSHTCSMEGDSYECQCPRGLTLSADRHTCQVAVNCRSSGIEVVVPKDLVGGLELFLTNTSCRGISNGTHVNINFSLKTCGTVVEVVNDKIIASNLVTGLPKQTPGSNGDIIVRTSKLLIPVTCEFPRQYMVSDAYVPNLKNAPLEISGRSQGVFPFSLELFKSPNFAEPYRGSPPTLKLRDSLYFGIEPLVHLDGLQTLVESCFATPSPKVDEVMKYYLIKDGCISDETVKQYTSKDQLAKHYQVPVFKFVGKDNREVFLHCRVLVCGSLDDRSRCSQGCKRRMRRSVWEREDTGHLNHRLLTGGPIIIDRED</sequence>
<dbReference type="CDD" id="cd00054">
    <property type="entry name" value="EGF_CA"/>
    <property type="match status" value="1"/>
</dbReference>
<evidence type="ECO:0000256" key="5">
    <source>
        <dbReference type="ARBA" id="ARBA00023180"/>
    </source>
</evidence>
<proteinExistence type="predicted"/>
<dbReference type="PANTHER" id="PTHR14002:SF18">
    <property type="entry name" value="ONCOPROTEIN-INDUCED TRANSCRIPT 3 PROTEIN"/>
    <property type="match status" value="1"/>
</dbReference>
<dbReference type="PROSITE" id="PS51034">
    <property type="entry name" value="ZP_2"/>
    <property type="match status" value="1"/>
</dbReference>
<dbReference type="AlphaFoldDB" id="A0A444U745"/>
<dbReference type="SMART" id="SM00241">
    <property type="entry name" value="ZP"/>
    <property type="match status" value="1"/>
</dbReference>
<feature type="region of interest" description="Disordered" evidence="6">
    <location>
        <begin position="251"/>
        <end position="314"/>
    </location>
</feature>
<keyword evidence="1" id="KW-0245">EGF-like domain</keyword>
<reference evidence="9 10" key="1">
    <citation type="submission" date="2019-01" db="EMBL/GenBank/DDBJ databases">
        <title>Draft Genome and Complete Hox-Cluster Characterization of the Sterlet Sturgeon (Acipenser ruthenus).</title>
        <authorList>
            <person name="Wei Q."/>
        </authorList>
    </citation>
    <scope>NUCLEOTIDE SEQUENCE [LARGE SCALE GENOMIC DNA]</scope>
    <source>
        <strain evidence="9">WHYD16114868_AA</strain>
        <tissue evidence="9">Blood</tissue>
    </source>
</reference>
<feature type="signal peptide" evidence="7">
    <location>
        <begin position="1"/>
        <end position="18"/>
    </location>
</feature>
<dbReference type="EMBL" id="SCEB01215162">
    <property type="protein sequence ID" value="RXM30978.1"/>
    <property type="molecule type" value="Genomic_DNA"/>
</dbReference>
<dbReference type="InterPro" id="IPR055355">
    <property type="entry name" value="ZP-C"/>
</dbReference>
<evidence type="ECO:0000259" key="8">
    <source>
        <dbReference type="PROSITE" id="PS51034"/>
    </source>
</evidence>
<dbReference type="Gene3D" id="2.60.40.4100">
    <property type="entry name" value="Zona pellucida, ZP-C domain"/>
    <property type="match status" value="1"/>
</dbReference>
<evidence type="ECO:0000313" key="10">
    <source>
        <dbReference type="Proteomes" id="UP000289886"/>
    </source>
</evidence>
<dbReference type="InterPro" id="IPR001507">
    <property type="entry name" value="ZP_dom"/>
</dbReference>
<dbReference type="Pfam" id="PF00100">
    <property type="entry name" value="Zona_pellucida"/>
    <property type="match status" value="1"/>
</dbReference>
<feature type="chain" id="PRO_5019573681" evidence="7">
    <location>
        <begin position="19"/>
        <end position="830"/>
    </location>
</feature>
<evidence type="ECO:0000256" key="7">
    <source>
        <dbReference type="SAM" id="SignalP"/>
    </source>
</evidence>
<feature type="compositionally biased region" description="Basic and acidic residues" evidence="6">
    <location>
        <begin position="294"/>
        <end position="311"/>
    </location>
</feature>
<dbReference type="InterPro" id="IPR048290">
    <property type="entry name" value="ZP_chr"/>
</dbReference>
<keyword evidence="5" id="KW-0325">Glycoprotein</keyword>
<evidence type="ECO:0000256" key="3">
    <source>
        <dbReference type="ARBA" id="ARBA00022737"/>
    </source>
</evidence>
<keyword evidence="4" id="KW-1015">Disulfide bond</keyword>
<evidence type="ECO:0000313" key="9">
    <source>
        <dbReference type="EMBL" id="RXM30978.1"/>
    </source>
</evidence>
<organism evidence="9 10">
    <name type="scientific">Acipenser ruthenus</name>
    <name type="common">Sterlet sturgeon</name>
    <dbReference type="NCBI Taxonomy" id="7906"/>
    <lineage>
        <taxon>Eukaryota</taxon>
        <taxon>Metazoa</taxon>
        <taxon>Chordata</taxon>
        <taxon>Craniata</taxon>
        <taxon>Vertebrata</taxon>
        <taxon>Euteleostomi</taxon>
        <taxon>Actinopterygii</taxon>
        <taxon>Chondrostei</taxon>
        <taxon>Acipenseriformes</taxon>
        <taxon>Acipenseridae</taxon>
        <taxon>Acipenser</taxon>
    </lineage>
</organism>
<evidence type="ECO:0000256" key="6">
    <source>
        <dbReference type="SAM" id="MobiDB-lite"/>
    </source>
</evidence>
<comment type="caution">
    <text evidence="9">The sequence shown here is derived from an EMBL/GenBank/DDBJ whole genome shotgun (WGS) entry which is preliminary data.</text>
</comment>
<dbReference type="Pfam" id="PF14670">
    <property type="entry name" value="FXa_inhibition"/>
    <property type="match status" value="2"/>
</dbReference>
<gene>
    <name evidence="9" type="ORF">EOD39_1818</name>
</gene>
<evidence type="ECO:0000256" key="4">
    <source>
        <dbReference type="ARBA" id="ARBA00023157"/>
    </source>
</evidence>
<accession>A0A444U745</accession>
<dbReference type="PANTHER" id="PTHR14002">
    <property type="entry name" value="ENDOGLIN/TGF-BETA RECEPTOR TYPE III"/>
    <property type="match status" value="1"/>
</dbReference>
<feature type="domain" description="ZP" evidence="8">
    <location>
        <begin position="551"/>
        <end position="800"/>
    </location>
</feature>
<dbReference type="PRINTS" id="PR00023">
    <property type="entry name" value="ZPELLUCIDA"/>
</dbReference>
<evidence type="ECO:0000256" key="1">
    <source>
        <dbReference type="ARBA" id="ARBA00022536"/>
    </source>
</evidence>